<dbReference type="Gene3D" id="3.40.50.1820">
    <property type="entry name" value="alpha/beta hydrolase"/>
    <property type="match status" value="1"/>
</dbReference>
<dbReference type="GO" id="GO:0006508">
    <property type="term" value="P:proteolysis"/>
    <property type="evidence" value="ECO:0007669"/>
    <property type="project" value="InterPro"/>
</dbReference>
<keyword evidence="3" id="KW-1185">Reference proteome</keyword>
<organism evidence="2 3">
    <name type="scientific">Poriferisphaera corsica</name>
    <dbReference type="NCBI Taxonomy" id="2528020"/>
    <lineage>
        <taxon>Bacteria</taxon>
        <taxon>Pseudomonadati</taxon>
        <taxon>Planctomycetota</taxon>
        <taxon>Phycisphaerae</taxon>
        <taxon>Phycisphaerales</taxon>
        <taxon>Phycisphaeraceae</taxon>
        <taxon>Poriferisphaera</taxon>
    </lineage>
</organism>
<dbReference type="KEGG" id="pcor:KS4_12710"/>
<reference evidence="2 3" key="1">
    <citation type="submission" date="2019-02" db="EMBL/GenBank/DDBJ databases">
        <title>Deep-cultivation of Planctomycetes and their phenomic and genomic characterization uncovers novel biology.</title>
        <authorList>
            <person name="Wiegand S."/>
            <person name="Jogler M."/>
            <person name="Boedeker C."/>
            <person name="Pinto D."/>
            <person name="Vollmers J."/>
            <person name="Rivas-Marin E."/>
            <person name="Kohn T."/>
            <person name="Peeters S.H."/>
            <person name="Heuer A."/>
            <person name="Rast P."/>
            <person name="Oberbeckmann S."/>
            <person name="Bunk B."/>
            <person name="Jeske O."/>
            <person name="Meyerdierks A."/>
            <person name="Storesund J.E."/>
            <person name="Kallscheuer N."/>
            <person name="Luecker S."/>
            <person name="Lage O.M."/>
            <person name="Pohl T."/>
            <person name="Merkel B.J."/>
            <person name="Hornburger P."/>
            <person name="Mueller R.-W."/>
            <person name="Bruemmer F."/>
            <person name="Labrenz M."/>
            <person name="Spormann A.M."/>
            <person name="Op den Camp H."/>
            <person name="Overmann J."/>
            <person name="Amann R."/>
            <person name="Jetten M.S.M."/>
            <person name="Mascher T."/>
            <person name="Medema M.H."/>
            <person name="Devos D.P."/>
            <person name="Kaster A.-K."/>
            <person name="Ovreas L."/>
            <person name="Rohde M."/>
            <person name="Galperin M.Y."/>
            <person name="Jogler C."/>
        </authorList>
    </citation>
    <scope>NUCLEOTIDE SEQUENCE [LARGE SCALE GENOMIC DNA]</scope>
    <source>
        <strain evidence="2 3">KS4</strain>
    </source>
</reference>
<dbReference type="GO" id="GO:0008236">
    <property type="term" value="F:serine-type peptidase activity"/>
    <property type="evidence" value="ECO:0007669"/>
    <property type="project" value="InterPro"/>
</dbReference>
<dbReference type="OrthoDB" id="9776685at2"/>
<dbReference type="PANTHER" id="PTHR22946">
    <property type="entry name" value="DIENELACTONE HYDROLASE DOMAIN-CONTAINING PROTEIN-RELATED"/>
    <property type="match status" value="1"/>
</dbReference>
<dbReference type="InterPro" id="IPR001375">
    <property type="entry name" value="Peptidase_S9_cat"/>
</dbReference>
<sequence>MKQVYFELDHGGQLIRGMRYLPEGGSGGNSEGDGPFPTVMLCHGFTGNRYEAGLMFVNMARMLASEGIAAVTFDFLNSGESDGSFEFATVSGELADAACVLRDLREQPFVDRDRMGVVGFSLGGLVSACLMEKVDFVKSLVLIAPTTVKNMMRRQLAEGEVKEIGPFRMNPEFYDDIQMLDSLKACVMHPRPTALIFGEADEAVPLASNSAKYLEVMTEAGLDVSHTVMDGASHCFESVEHREQLHGLVLEHLKKTL</sequence>
<evidence type="ECO:0000313" key="2">
    <source>
        <dbReference type="EMBL" id="QDU33226.1"/>
    </source>
</evidence>
<dbReference type="Pfam" id="PF00326">
    <property type="entry name" value="Peptidase_S9"/>
    <property type="match status" value="1"/>
</dbReference>
<feature type="domain" description="Peptidase S9 prolyl oligopeptidase catalytic" evidence="1">
    <location>
        <begin position="61"/>
        <end position="256"/>
    </location>
</feature>
<dbReference type="InterPro" id="IPR029058">
    <property type="entry name" value="AB_hydrolase_fold"/>
</dbReference>
<name>A0A517YSM1_9BACT</name>
<dbReference type="EMBL" id="CP036425">
    <property type="protein sequence ID" value="QDU33226.1"/>
    <property type="molecule type" value="Genomic_DNA"/>
</dbReference>
<accession>A0A517YSM1</accession>
<gene>
    <name evidence="2" type="ORF">KS4_12710</name>
</gene>
<evidence type="ECO:0000313" key="3">
    <source>
        <dbReference type="Proteomes" id="UP000317369"/>
    </source>
</evidence>
<evidence type="ECO:0000259" key="1">
    <source>
        <dbReference type="Pfam" id="PF00326"/>
    </source>
</evidence>
<dbReference type="SUPFAM" id="SSF53474">
    <property type="entry name" value="alpha/beta-Hydrolases"/>
    <property type="match status" value="1"/>
</dbReference>
<proteinExistence type="predicted"/>
<dbReference type="AlphaFoldDB" id="A0A517YSM1"/>
<protein>
    <submittedName>
        <fullName evidence="2">Fermentation/respiration switch protein</fullName>
    </submittedName>
</protein>
<dbReference type="Proteomes" id="UP000317369">
    <property type="component" value="Chromosome"/>
</dbReference>
<dbReference type="InterPro" id="IPR050261">
    <property type="entry name" value="FrsA_esterase"/>
</dbReference>